<keyword evidence="2" id="KW-0808">Transferase</keyword>
<dbReference type="EMBL" id="CP022437">
    <property type="protein sequence ID" value="ASN03995.1"/>
    <property type="molecule type" value="Genomic_DNA"/>
</dbReference>
<dbReference type="InterPro" id="IPR013653">
    <property type="entry name" value="GCN5-like_dom"/>
</dbReference>
<evidence type="ECO:0000313" key="2">
    <source>
        <dbReference type="EMBL" id="ASN03995.1"/>
    </source>
</evidence>
<evidence type="ECO:0000259" key="1">
    <source>
        <dbReference type="PROSITE" id="PS51186"/>
    </source>
</evidence>
<proteinExistence type="predicted"/>
<keyword evidence="3" id="KW-1185">Reference proteome</keyword>
<protein>
    <submittedName>
        <fullName evidence="2">GNAT family N-acetyltransferase</fullName>
    </submittedName>
</protein>
<accession>A0A221M8Q1</accession>
<dbReference type="InterPro" id="IPR000182">
    <property type="entry name" value="GNAT_dom"/>
</dbReference>
<dbReference type="InterPro" id="IPR016181">
    <property type="entry name" value="Acyl_CoA_acyltransferase"/>
</dbReference>
<reference evidence="2 3" key="1">
    <citation type="journal article" date="2003" name="Int. J. Syst. Evol. Microbiol.">
        <title>Virgibacillus carmonensis sp. nov., Virgibacillus necropolis sp. nov. and Virgibacillus picturae sp. nov., three novel species isolated from deteriorated mural paintings, transfer of the species of the genus salibacillus to Virgibacillus, as Virgibacillus marismortui comb. nov. and Virgibacillus salexigens comb. nov., and emended description of the genus Virgibacillus.</title>
        <authorList>
            <person name="Heyrman J."/>
            <person name="Logan N.A."/>
            <person name="Busse H.J."/>
            <person name="Balcaen A."/>
            <person name="Lebbe L."/>
            <person name="Rodriguez-Diaz M."/>
            <person name="Swings J."/>
            <person name="De Vos P."/>
        </authorList>
    </citation>
    <scope>NUCLEOTIDE SEQUENCE [LARGE SCALE GENOMIC DNA]</scope>
    <source>
        <strain evidence="2 3">LMG 19488</strain>
    </source>
</reference>
<dbReference type="Proteomes" id="UP000204391">
    <property type="component" value="Chromosome"/>
</dbReference>
<dbReference type="PROSITE" id="PS51186">
    <property type="entry name" value="GNAT"/>
    <property type="match status" value="1"/>
</dbReference>
<dbReference type="KEGG" id="vne:CFK40_02765"/>
<dbReference type="Pfam" id="PF08445">
    <property type="entry name" value="FR47"/>
    <property type="match status" value="1"/>
</dbReference>
<sequence>MNIHFEKDPEKYLKLVESLLLEKEACNNLMLGILSRIVAGHSLYEGALLGYVEKNGVAIFPFMQTPPNNWIFPDLEVTSEDVTKEVAAFLWDKQIEVPGILGPDFLVKPFVEEWEKWNKVTSTIHMKQLIYQLDKVNPIPSTAGELVVADNKYHQLITEWLLQFGQEANEVISREDADHLAIQFLNDRSTFLWLVDGKPVSMVNRSRKTKNGATVNAVYTPDNYKRRGYATSSVAALTSKLLSEGAQFCSLYTDADYPTSNRVYKKIGYYEVGTSVVYEFTKK</sequence>
<dbReference type="SUPFAM" id="SSF55729">
    <property type="entry name" value="Acyl-CoA N-acyltransferases (Nat)"/>
    <property type="match status" value="1"/>
</dbReference>
<evidence type="ECO:0000313" key="3">
    <source>
        <dbReference type="Proteomes" id="UP000204391"/>
    </source>
</evidence>
<dbReference type="RefSeq" id="WP_089530565.1">
    <property type="nucleotide sequence ID" value="NZ_CP022437.1"/>
</dbReference>
<organism evidence="2 3">
    <name type="scientific">Virgibacillus necropolis</name>
    <dbReference type="NCBI Taxonomy" id="163877"/>
    <lineage>
        <taxon>Bacteria</taxon>
        <taxon>Bacillati</taxon>
        <taxon>Bacillota</taxon>
        <taxon>Bacilli</taxon>
        <taxon>Bacillales</taxon>
        <taxon>Bacillaceae</taxon>
        <taxon>Virgibacillus</taxon>
    </lineage>
</organism>
<feature type="domain" description="N-acetyltransferase" evidence="1">
    <location>
        <begin position="151"/>
        <end position="283"/>
    </location>
</feature>
<dbReference type="GO" id="GO:0016747">
    <property type="term" value="F:acyltransferase activity, transferring groups other than amino-acyl groups"/>
    <property type="evidence" value="ECO:0007669"/>
    <property type="project" value="InterPro"/>
</dbReference>
<dbReference type="AlphaFoldDB" id="A0A221M8Q1"/>
<gene>
    <name evidence="2" type="ORF">CFK40_02765</name>
</gene>
<dbReference type="Gene3D" id="3.40.630.30">
    <property type="match status" value="1"/>
</dbReference>
<dbReference type="OrthoDB" id="3174529at2"/>
<name>A0A221M8Q1_9BACI</name>